<dbReference type="InterPro" id="IPR038705">
    <property type="entry name" value="YabP_sf"/>
</dbReference>
<dbReference type="EMBL" id="JACEIP010000008">
    <property type="protein sequence ID" value="MBA4542634.1"/>
    <property type="molecule type" value="Genomic_DNA"/>
</dbReference>
<name>A0A7W1X9U6_9BACL</name>
<dbReference type="InterPro" id="IPR022476">
    <property type="entry name" value="Spore_YabP/YqfC"/>
</dbReference>
<dbReference type="AlphaFoldDB" id="A0A7W1X9U6"/>
<dbReference type="Pfam" id="PF07873">
    <property type="entry name" value="YabP"/>
    <property type="match status" value="1"/>
</dbReference>
<sequence>MRKWVSDWLDLPAEVTEEVPRIEMVGSRRLQIENYLEVEKFSPTELKLKVKEGTLQIKGEKLKIAVIYQDGVRIEGEIQELRYMK</sequence>
<comment type="caution">
    <text evidence="1">The sequence shown here is derived from an EMBL/GenBank/DDBJ whole genome shotgun (WGS) entry which is preliminary data.</text>
</comment>
<reference evidence="1 2" key="1">
    <citation type="submission" date="2020-07" db="EMBL/GenBank/DDBJ databases">
        <authorList>
            <person name="Feng H."/>
        </authorList>
    </citation>
    <scope>NUCLEOTIDE SEQUENCE [LARGE SCALE GENOMIC DNA]</scope>
    <source>
        <strain evidence="2">s-11</strain>
    </source>
</reference>
<dbReference type="Proteomes" id="UP000530514">
    <property type="component" value="Unassembled WGS sequence"/>
</dbReference>
<dbReference type="OrthoDB" id="2989236at2"/>
<dbReference type="InterPro" id="IPR022477">
    <property type="entry name" value="Spore_YqfC"/>
</dbReference>
<evidence type="ECO:0000313" key="1">
    <source>
        <dbReference type="EMBL" id="MBA4542634.1"/>
    </source>
</evidence>
<organism evidence="1 2">
    <name type="scientific">Thermoactinomyces daqus</name>
    <dbReference type="NCBI Taxonomy" id="1329516"/>
    <lineage>
        <taxon>Bacteria</taxon>
        <taxon>Bacillati</taxon>
        <taxon>Bacillota</taxon>
        <taxon>Bacilli</taxon>
        <taxon>Bacillales</taxon>
        <taxon>Thermoactinomycetaceae</taxon>
        <taxon>Thermoactinomyces</taxon>
    </lineage>
</organism>
<dbReference type="Gene3D" id="2.60.40.2000">
    <property type="match status" value="1"/>
</dbReference>
<evidence type="ECO:0000313" key="2">
    <source>
        <dbReference type="Proteomes" id="UP000530514"/>
    </source>
</evidence>
<keyword evidence="2" id="KW-1185">Reference proteome</keyword>
<dbReference type="NCBIfam" id="TIGR02856">
    <property type="entry name" value="spore_yqfC"/>
    <property type="match status" value="1"/>
</dbReference>
<protein>
    <submittedName>
        <fullName evidence="1">Sporulation protein YqfC</fullName>
    </submittedName>
</protein>
<accession>A0A7W1X9U6</accession>
<gene>
    <name evidence="1" type="primary">yqfC</name>
    <name evidence="1" type="ORF">H1164_06925</name>
</gene>
<proteinExistence type="predicted"/>
<dbReference type="RefSeq" id="WP_033101733.1">
    <property type="nucleotide sequence ID" value="NZ_JACEIP010000008.1"/>
</dbReference>